<evidence type="ECO:0000313" key="1">
    <source>
        <dbReference type="EMBL" id="OIO12954.1"/>
    </source>
</evidence>
<dbReference type="STRING" id="1805209.AUJ73_04665"/>
<dbReference type="InterPro" id="IPR038573">
    <property type="entry name" value="BrnT_sf"/>
</dbReference>
<protein>
    <recommendedName>
        <fullName evidence="3">BrnT family toxin</fullName>
    </recommendedName>
</protein>
<dbReference type="Proteomes" id="UP000183120">
    <property type="component" value="Unassembled WGS sequence"/>
</dbReference>
<organism evidence="1 2">
    <name type="scientific">Candidatus Gottesmanbacteria bacterium CG1_02_37_22</name>
    <dbReference type="NCBI Taxonomy" id="1805209"/>
    <lineage>
        <taxon>Bacteria</taxon>
        <taxon>Candidatus Gottesmaniibacteriota</taxon>
    </lineage>
</organism>
<name>A0A1J4TMB4_9BACT</name>
<sequence>MRIYKKPLEFEWDKGNTGKNKKHKVDDPEAEEVFFDERKKGYKDIFHSGTEERHILLGKTKRNRLLYLVFTVRNGRVRIISAGNVNKKEVHLYEKKS</sequence>
<evidence type="ECO:0008006" key="3">
    <source>
        <dbReference type="Google" id="ProtNLM"/>
    </source>
</evidence>
<comment type="caution">
    <text evidence="1">The sequence shown here is derived from an EMBL/GenBank/DDBJ whole genome shotgun (WGS) entry which is preliminary data.</text>
</comment>
<dbReference type="InterPro" id="IPR007460">
    <property type="entry name" value="BrnT_toxin"/>
</dbReference>
<proteinExistence type="predicted"/>
<evidence type="ECO:0000313" key="2">
    <source>
        <dbReference type="Proteomes" id="UP000183120"/>
    </source>
</evidence>
<dbReference type="Pfam" id="PF04365">
    <property type="entry name" value="BrnT_toxin"/>
    <property type="match status" value="1"/>
</dbReference>
<reference evidence="1 2" key="1">
    <citation type="journal article" date="2016" name="Environ. Microbiol.">
        <title>Genomic resolution of a cold subsurface aquifer community provides metabolic insights for novel microbes adapted to high CO concentrations.</title>
        <authorList>
            <person name="Probst A.J."/>
            <person name="Castelle C.J."/>
            <person name="Singh A."/>
            <person name="Brown C.T."/>
            <person name="Anantharaman K."/>
            <person name="Sharon I."/>
            <person name="Hug L.A."/>
            <person name="Burstein D."/>
            <person name="Emerson J.B."/>
            <person name="Thomas B.C."/>
            <person name="Banfield J.F."/>
        </authorList>
    </citation>
    <scope>NUCLEOTIDE SEQUENCE [LARGE SCALE GENOMIC DNA]</scope>
    <source>
        <strain evidence="1">CG1_02_37_22</strain>
    </source>
</reference>
<dbReference type="EMBL" id="MNUY01000074">
    <property type="protein sequence ID" value="OIO12954.1"/>
    <property type="molecule type" value="Genomic_DNA"/>
</dbReference>
<dbReference type="Gene3D" id="3.10.450.530">
    <property type="entry name" value="Ribonuclease toxin, BrnT, of type II toxin-antitoxin system"/>
    <property type="match status" value="1"/>
</dbReference>
<dbReference type="AlphaFoldDB" id="A0A1J4TMB4"/>
<accession>A0A1J4TMB4</accession>
<gene>
    <name evidence="1" type="ORF">AUJ73_04665</name>
</gene>